<dbReference type="HOGENOM" id="CLU_140176_15_4_7"/>
<organism evidence="1">
    <name type="scientific">Geobacter sp. (strain M21)</name>
    <dbReference type="NCBI Taxonomy" id="443144"/>
    <lineage>
        <taxon>Bacteria</taxon>
        <taxon>Pseudomonadati</taxon>
        <taxon>Thermodesulfobacteriota</taxon>
        <taxon>Desulfuromonadia</taxon>
        <taxon>Geobacterales</taxon>
        <taxon>Geobacteraceae</taxon>
        <taxon>Geobacter</taxon>
    </lineage>
</organism>
<dbReference type="STRING" id="443144.GM21_2339"/>
<dbReference type="eggNOG" id="COG3311">
    <property type="taxonomic scope" value="Bacteria"/>
</dbReference>
<dbReference type="Pfam" id="PF05930">
    <property type="entry name" value="Phage_AlpA"/>
    <property type="match status" value="1"/>
</dbReference>
<proteinExistence type="predicted"/>
<dbReference type="InterPro" id="IPR052931">
    <property type="entry name" value="Prophage_regulatory_activator"/>
</dbReference>
<accession>C6DZ79</accession>
<dbReference type="KEGG" id="gem:GM21_2339"/>
<sequence>MEDDKLIRRKQMLALIGLSRTTQWRLEKAGRFPTRVRLGPGSVGWHLTEVEEWVRGRERVQLGLLHGKDMVDG</sequence>
<dbReference type="OrthoDB" id="5398721at2"/>
<dbReference type="PANTHER" id="PTHR36154">
    <property type="entry name" value="DNA-BINDING TRANSCRIPTIONAL ACTIVATOR ALPA"/>
    <property type="match status" value="1"/>
</dbReference>
<dbReference type="Gene3D" id="1.10.238.160">
    <property type="match status" value="1"/>
</dbReference>
<dbReference type="AlphaFoldDB" id="C6DZ79"/>
<dbReference type="EMBL" id="CP001661">
    <property type="protein sequence ID" value="ACT18387.1"/>
    <property type="molecule type" value="Genomic_DNA"/>
</dbReference>
<gene>
    <name evidence="1" type="ordered locus">GM21_2339</name>
</gene>
<name>C6DZ79_GEOSM</name>
<reference evidence="1" key="1">
    <citation type="submission" date="2009-07" db="EMBL/GenBank/DDBJ databases">
        <title>Complete sequence of Geobacter sp. M21.</title>
        <authorList>
            <consortium name="US DOE Joint Genome Institute"/>
            <person name="Lucas S."/>
            <person name="Copeland A."/>
            <person name="Lapidus A."/>
            <person name="Glavina del Rio T."/>
            <person name="Dalin E."/>
            <person name="Tice H."/>
            <person name="Bruce D."/>
            <person name="Goodwin L."/>
            <person name="Pitluck S."/>
            <person name="Saunders E."/>
            <person name="Brettin T."/>
            <person name="Detter J.C."/>
            <person name="Han C."/>
            <person name="Larimer F."/>
            <person name="Land M."/>
            <person name="Hauser L."/>
            <person name="Kyrpides N."/>
            <person name="Ovchinnikova G."/>
            <person name="Lovley D."/>
        </authorList>
    </citation>
    <scope>NUCLEOTIDE SEQUENCE [LARGE SCALE GENOMIC DNA]</scope>
    <source>
        <strain evidence="1">M21</strain>
    </source>
</reference>
<dbReference type="PANTHER" id="PTHR36154:SF1">
    <property type="entry name" value="DNA-BINDING TRANSCRIPTIONAL ACTIVATOR ALPA"/>
    <property type="match status" value="1"/>
</dbReference>
<evidence type="ECO:0000313" key="1">
    <source>
        <dbReference type="EMBL" id="ACT18387.1"/>
    </source>
</evidence>
<dbReference type="InterPro" id="IPR010260">
    <property type="entry name" value="AlpA"/>
</dbReference>
<protein>
    <submittedName>
        <fullName evidence="1">Phage transcriptional regulator, AlpA</fullName>
    </submittedName>
</protein>